<feature type="transmembrane region" description="Helical" evidence="5">
    <location>
        <begin position="354"/>
        <end position="372"/>
    </location>
</feature>
<gene>
    <name evidence="7" type="primary">potH</name>
    <name evidence="8" type="ORF">EV682_1197</name>
    <name evidence="7" type="ORF">NCTC11159_02940</name>
</gene>
<dbReference type="SUPFAM" id="SSF161098">
    <property type="entry name" value="MetI-like"/>
    <property type="match status" value="2"/>
</dbReference>
<dbReference type="RefSeq" id="WP_115228058.1">
    <property type="nucleotide sequence ID" value="NZ_CAWOLO010000019.1"/>
</dbReference>
<evidence type="ECO:0000256" key="4">
    <source>
        <dbReference type="ARBA" id="ARBA00023136"/>
    </source>
</evidence>
<dbReference type="GO" id="GO:0005886">
    <property type="term" value="C:plasma membrane"/>
    <property type="evidence" value="ECO:0007669"/>
    <property type="project" value="UniProtKB-SubCell"/>
</dbReference>
<accession>A0A377QAK5</accession>
<evidence type="ECO:0000256" key="5">
    <source>
        <dbReference type="RuleBase" id="RU363032"/>
    </source>
</evidence>
<feature type="transmembrane region" description="Helical" evidence="5">
    <location>
        <begin position="486"/>
        <end position="503"/>
    </location>
</feature>
<dbReference type="InterPro" id="IPR035906">
    <property type="entry name" value="MetI-like_sf"/>
</dbReference>
<evidence type="ECO:0000259" key="6">
    <source>
        <dbReference type="PROSITE" id="PS50928"/>
    </source>
</evidence>
<feature type="transmembrane region" description="Helical" evidence="5">
    <location>
        <begin position="73"/>
        <end position="95"/>
    </location>
</feature>
<dbReference type="Proteomes" id="UP000255108">
    <property type="component" value="Unassembled WGS sequence"/>
</dbReference>
<keyword evidence="2 5" id="KW-0812">Transmembrane</keyword>
<evidence type="ECO:0000256" key="2">
    <source>
        <dbReference type="ARBA" id="ARBA00022692"/>
    </source>
</evidence>
<keyword evidence="4 5" id="KW-0472">Membrane</keyword>
<reference evidence="8 10" key="2">
    <citation type="submission" date="2019-03" db="EMBL/GenBank/DDBJ databases">
        <title>Genomic Encyclopedia of Type Strains, Phase IV (KMG-IV): sequencing the most valuable type-strain genomes for metagenomic binning, comparative biology and taxonomic classification.</title>
        <authorList>
            <person name="Goeker M."/>
        </authorList>
    </citation>
    <scope>NUCLEOTIDE SEQUENCE [LARGE SCALE GENOMIC DNA]</scope>
    <source>
        <strain evidence="8 10">DSM 3764</strain>
    </source>
</reference>
<sequence length="559" mass="60008">MSTALTLKLDIRERMAGSISYLIAAFLLIGVAGPLLAILGKSLLAQSGEFTGLSNFIEITNVAGFWSAVGNSLWVSALTTTIVLPLAYVFAAALSRSAMPGKAVFRYLALIPLLAPSLLPGISLVYLFGNQGLIKSWLPLGVSIYGPLGIVLGEVFYTFPHALMILLTALAIADARLYEAATALGAGRVRQWFTVTLPAVRYGLISAAFVVFTLVMTDFGVPKLIGGQFNVLAVEAYKQVIGQQNFPKGAVIGLLLLFPALLSFVVDYFVQKKQKALLTARAQPLVAKPSSLRDAAAFLCCSTISLWLIVMLGVAVAASLITLWPYNLSLTLAHFDFEQMDGGGWLAYFNSLKLAFWTAICGVLLVFIGAYLNEKLKVAPLAQAILRVLAMLPMAVPGLVLGLGYVFFFNHPHNPMHSLYGTMGILVLCTVTHFYTTAHLTATTALKQMDAEFEAVAASLKVPFWTTFSRVTVPVCLPAILDIARYYFVSAMTTVSAVIFLYTPDTVLSSLAVLNMDDAGDTAAAAAMATLIVMTSALVCLLFAIASALLGKRSQAWRR</sequence>
<dbReference type="EMBL" id="UGHR01000001">
    <property type="protein sequence ID" value="STQ91857.1"/>
    <property type="molecule type" value="Genomic_DNA"/>
</dbReference>
<dbReference type="PANTHER" id="PTHR43496">
    <property type="entry name" value="PROTEIN LPLB"/>
    <property type="match status" value="1"/>
</dbReference>
<feature type="transmembrane region" description="Helical" evidence="5">
    <location>
        <begin position="192"/>
        <end position="215"/>
    </location>
</feature>
<evidence type="ECO:0000313" key="10">
    <source>
        <dbReference type="Proteomes" id="UP000295794"/>
    </source>
</evidence>
<evidence type="ECO:0000256" key="1">
    <source>
        <dbReference type="ARBA" id="ARBA00004651"/>
    </source>
</evidence>
<reference evidence="7 9" key="1">
    <citation type="submission" date="2018-06" db="EMBL/GenBank/DDBJ databases">
        <authorList>
            <consortium name="Pathogen Informatics"/>
            <person name="Doyle S."/>
        </authorList>
    </citation>
    <scope>NUCLEOTIDE SEQUENCE [LARGE SCALE GENOMIC DNA]</scope>
    <source>
        <strain evidence="7 9">NCTC11159</strain>
    </source>
</reference>
<keyword evidence="10" id="KW-1185">Reference proteome</keyword>
<feature type="transmembrane region" description="Helical" evidence="5">
    <location>
        <begin position="107"/>
        <end position="128"/>
    </location>
</feature>
<dbReference type="InterPro" id="IPR017664">
    <property type="entry name" value="AminoethylPonate_ABC_perm-1"/>
</dbReference>
<keyword evidence="3 5" id="KW-1133">Transmembrane helix</keyword>
<dbReference type="GO" id="GO:0055085">
    <property type="term" value="P:transmembrane transport"/>
    <property type="evidence" value="ECO:0007669"/>
    <property type="project" value="InterPro"/>
</dbReference>
<comment type="subcellular location">
    <subcellularLocation>
        <location evidence="1 5">Cell membrane</location>
        <topology evidence="1 5">Multi-pass membrane protein</topology>
    </subcellularLocation>
</comment>
<feature type="domain" description="ABC transmembrane type-1" evidence="6">
    <location>
        <begin position="348"/>
        <end position="543"/>
    </location>
</feature>
<keyword evidence="5" id="KW-0813">Transport</keyword>
<dbReference type="OrthoDB" id="7056428at2"/>
<evidence type="ECO:0000313" key="9">
    <source>
        <dbReference type="Proteomes" id="UP000255108"/>
    </source>
</evidence>
<protein>
    <submittedName>
        <fullName evidence="8">Iron(III) transport system permease protein</fullName>
    </submittedName>
    <submittedName>
        <fullName evidence="7">Putrescine transport system permease protein PotH</fullName>
    </submittedName>
</protein>
<feature type="transmembrane region" description="Helical" evidence="5">
    <location>
        <begin position="296"/>
        <end position="324"/>
    </location>
</feature>
<feature type="transmembrane region" description="Helical" evidence="5">
    <location>
        <begin position="384"/>
        <end position="407"/>
    </location>
</feature>
<evidence type="ECO:0000313" key="7">
    <source>
        <dbReference type="EMBL" id="STQ91857.1"/>
    </source>
</evidence>
<feature type="transmembrane region" description="Helical" evidence="5">
    <location>
        <begin position="250"/>
        <end position="270"/>
    </location>
</feature>
<evidence type="ECO:0000313" key="8">
    <source>
        <dbReference type="EMBL" id="TCU81750.1"/>
    </source>
</evidence>
<feature type="transmembrane region" description="Helical" evidence="5">
    <location>
        <begin position="21"/>
        <end position="40"/>
    </location>
</feature>
<feature type="transmembrane region" description="Helical" evidence="5">
    <location>
        <begin position="419"/>
        <end position="438"/>
    </location>
</feature>
<feature type="transmembrane region" description="Helical" evidence="5">
    <location>
        <begin position="523"/>
        <end position="550"/>
    </location>
</feature>
<name>A0A377QAK5_9NEIS</name>
<organism evidence="7 9">
    <name type="scientific">Iodobacter fluviatilis</name>
    <dbReference type="NCBI Taxonomy" id="537"/>
    <lineage>
        <taxon>Bacteria</taxon>
        <taxon>Pseudomonadati</taxon>
        <taxon>Pseudomonadota</taxon>
        <taxon>Betaproteobacteria</taxon>
        <taxon>Neisseriales</taxon>
        <taxon>Chitinibacteraceae</taxon>
        <taxon>Iodobacter</taxon>
    </lineage>
</organism>
<dbReference type="PROSITE" id="PS50928">
    <property type="entry name" value="ABC_TM1"/>
    <property type="match status" value="2"/>
</dbReference>
<dbReference type="Gene3D" id="1.10.3720.10">
    <property type="entry name" value="MetI-like"/>
    <property type="match status" value="2"/>
</dbReference>
<dbReference type="NCBIfam" id="TIGR03262">
    <property type="entry name" value="PhnU2"/>
    <property type="match status" value="1"/>
</dbReference>
<comment type="similarity">
    <text evidence="5">Belongs to the binding-protein-dependent transport system permease family.</text>
</comment>
<dbReference type="PANTHER" id="PTHR43496:SF1">
    <property type="entry name" value="POLYGALACTURONAN_RHAMNOGALACTURONAN TRANSPORT SYSTEM PERMEASE PROTEIN YTEP"/>
    <property type="match status" value="1"/>
</dbReference>
<dbReference type="Proteomes" id="UP000295794">
    <property type="component" value="Unassembled WGS sequence"/>
</dbReference>
<evidence type="ECO:0000256" key="3">
    <source>
        <dbReference type="ARBA" id="ARBA00022989"/>
    </source>
</evidence>
<dbReference type="InterPro" id="IPR000515">
    <property type="entry name" value="MetI-like"/>
</dbReference>
<dbReference type="AlphaFoldDB" id="A0A377QAK5"/>
<dbReference type="Pfam" id="PF00528">
    <property type="entry name" value="BPD_transp_1"/>
    <property type="match status" value="2"/>
</dbReference>
<proteinExistence type="inferred from homology"/>
<dbReference type="EMBL" id="SMBT01000019">
    <property type="protein sequence ID" value="TCU81750.1"/>
    <property type="molecule type" value="Genomic_DNA"/>
</dbReference>
<dbReference type="CDD" id="cd06261">
    <property type="entry name" value="TM_PBP2"/>
    <property type="match status" value="1"/>
</dbReference>
<feature type="transmembrane region" description="Helical" evidence="5">
    <location>
        <begin position="148"/>
        <end position="172"/>
    </location>
</feature>
<feature type="domain" description="ABC transmembrane type-1" evidence="6">
    <location>
        <begin position="69"/>
        <end position="267"/>
    </location>
</feature>